<dbReference type="Gene3D" id="3.40.50.300">
    <property type="entry name" value="P-loop containing nucleotide triphosphate hydrolases"/>
    <property type="match status" value="1"/>
</dbReference>
<dbReference type="PANTHER" id="PTHR36168:SF1">
    <property type="entry name" value="ORC1-LIKE AAA ATPASE DOMAIN-CONTAINING PROTEIN"/>
    <property type="match status" value="1"/>
</dbReference>
<dbReference type="PANTHER" id="PTHR36168">
    <property type="entry name" value="CHROMOSOME 1, WHOLE GENOME SHOTGUN SEQUENCE"/>
    <property type="match status" value="1"/>
</dbReference>
<feature type="transmembrane region" description="Helical" evidence="1">
    <location>
        <begin position="20"/>
        <end position="42"/>
    </location>
</feature>
<dbReference type="SMART" id="SM00382">
    <property type="entry name" value="AAA"/>
    <property type="match status" value="1"/>
</dbReference>
<comment type="caution">
    <text evidence="3">The sequence shown here is derived from an EMBL/GenBank/DDBJ whole genome shotgun (WGS) entry which is preliminary data.</text>
</comment>
<dbReference type="InterPro" id="IPR011579">
    <property type="entry name" value="ATPase_dom"/>
</dbReference>
<keyword evidence="1" id="KW-1133">Transmembrane helix</keyword>
<dbReference type="EMBL" id="CAJVPI010000132">
    <property type="protein sequence ID" value="CAG8486496.1"/>
    <property type="molecule type" value="Genomic_DNA"/>
</dbReference>
<gene>
    <name evidence="3" type="ORF">PBRASI_LOCUS1859</name>
</gene>
<dbReference type="InterPro" id="IPR003593">
    <property type="entry name" value="AAA+_ATPase"/>
</dbReference>
<dbReference type="Pfam" id="PF01637">
    <property type="entry name" value="ATPase_2"/>
    <property type="match status" value="1"/>
</dbReference>
<dbReference type="Proteomes" id="UP000789739">
    <property type="component" value="Unassembled WGS sequence"/>
</dbReference>
<evidence type="ECO:0000313" key="4">
    <source>
        <dbReference type="Proteomes" id="UP000789739"/>
    </source>
</evidence>
<dbReference type="GO" id="GO:0005524">
    <property type="term" value="F:ATP binding"/>
    <property type="evidence" value="ECO:0007669"/>
    <property type="project" value="InterPro"/>
</dbReference>
<proteinExistence type="predicted"/>
<reference evidence="3" key="1">
    <citation type="submission" date="2021-06" db="EMBL/GenBank/DDBJ databases">
        <authorList>
            <person name="Kallberg Y."/>
            <person name="Tangrot J."/>
            <person name="Rosling A."/>
        </authorList>
    </citation>
    <scope>NUCLEOTIDE SEQUENCE</scope>
    <source>
        <strain evidence="3">BR232B</strain>
    </source>
</reference>
<protein>
    <submittedName>
        <fullName evidence="3">590_t:CDS:1</fullName>
    </submittedName>
</protein>
<name>A0A9N8WLC9_9GLOM</name>
<feature type="domain" description="AAA+ ATPase" evidence="2">
    <location>
        <begin position="89"/>
        <end position="246"/>
    </location>
</feature>
<keyword evidence="1" id="KW-0812">Transmembrane</keyword>
<dbReference type="AlphaFoldDB" id="A0A9N8WLC9"/>
<dbReference type="SUPFAM" id="SSF52540">
    <property type="entry name" value="P-loop containing nucleoside triphosphate hydrolases"/>
    <property type="match status" value="1"/>
</dbReference>
<evidence type="ECO:0000313" key="3">
    <source>
        <dbReference type="EMBL" id="CAG8486496.1"/>
    </source>
</evidence>
<keyword evidence="1" id="KW-0472">Membrane</keyword>
<organism evidence="3 4">
    <name type="scientific">Paraglomus brasilianum</name>
    <dbReference type="NCBI Taxonomy" id="144538"/>
    <lineage>
        <taxon>Eukaryota</taxon>
        <taxon>Fungi</taxon>
        <taxon>Fungi incertae sedis</taxon>
        <taxon>Mucoromycota</taxon>
        <taxon>Glomeromycotina</taxon>
        <taxon>Glomeromycetes</taxon>
        <taxon>Paraglomerales</taxon>
        <taxon>Paraglomeraceae</taxon>
        <taxon>Paraglomus</taxon>
    </lineage>
</organism>
<accession>A0A9N8WLC9</accession>
<keyword evidence="4" id="KW-1185">Reference proteome</keyword>
<evidence type="ECO:0000256" key="1">
    <source>
        <dbReference type="SAM" id="Phobius"/>
    </source>
</evidence>
<sequence length="315" mass="35742">MGSSTNLFTFYQLETTNVVLGLLSSGSVVFLAGDLLYVWWVYQSNERRVNKTMEKGTRPQLAVLEDEYVPRPKVIERLKGIFQPNKNHSYYHAVCGEHGTGKTTLTRIVANEVGKGVIYIDIPSNFNKLGDEFGKAINFTFEEDASLTMQLKRKIFRETGDETKRASEVYKTKYGKPPVIVYDNISRIAHKNPEILDILQDDAKDNADDRKYIAVFVSSEGSVPRRMQSRSAWSRARAPIEIGDISREESLNYLINRRGIKTVKEGKIDTTDAEKLYDLVGGRILDLKSVADEYQQGQSIEGRISFDILHYVVLL</sequence>
<dbReference type="InterPro" id="IPR027417">
    <property type="entry name" value="P-loop_NTPase"/>
</dbReference>
<dbReference type="OrthoDB" id="2333074at2759"/>
<evidence type="ECO:0000259" key="2">
    <source>
        <dbReference type="SMART" id="SM00382"/>
    </source>
</evidence>